<evidence type="ECO:0000256" key="4">
    <source>
        <dbReference type="ARBA" id="ARBA00022989"/>
    </source>
</evidence>
<keyword evidence="9" id="KW-1185">Reference proteome</keyword>
<gene>
    <name evidence="8" type="ORF">FE257_004129</name>
</gene>
<feature type="transmembrane region" description="Helical" evidence="6">
    <location>
        <begin position="352"/>
        <end position="373"/>
    </location>
</feature>
<feature type="transmembrane region" description="Helical" evidence="6">
    <location>
        <begin position="96"/>
        <end position="120"/>
    </location>
</feature>
<name>A0AAD4CB62_ASPNN</name>
<dbReference type="PROSITE" id="PS50850">
    <property type="entry name" value="MFS"/>
    <property type="match status" value="1"/>
</dbReference>
<dbReference type="PANTHER" id="PTHR48022:SF28">
    <property type="entry name" value="MAJOR FACILITATOR SUPERFAMILY (MFS) PROFILE DOMAIN-CONTAINING PROTEIN-RELATED"/>
    <property type="match status" value="1"/>
</dbReference>
<dbReference type="Gene3D" id="1.20.1250.20">
    <property type="entry name" value="MFS general substrate transporter like domains"/>
    <property type="match status" value="1"/>
</dbReference>
<evidence type="ECO:0000259" key="7">
    <source>
        <dbReference type="PROSITE" id="PS50850"/>
    </source>
</evidence>
<dbReference type="SUPFAM" id="SSF103473">
    <property type="entry name" value="MFS general substrate transporter"/>
    <property type="match status" value="1"/>
</dbReference>
<dbReference type="PROSITE" id="PS00217">
    <property type="entry name" value="SUGAR_TRANSPORT_2"/>
    <property type="match status" value="1"/>
</dbReference>
<evidence type="ECO:0000313" key="9">
    <source>
        <dbReference type="Proteomes" id="UP001194746"/>
    </source>
</evidence>
<proteinExistence type="inferred from homology"/>
<evidence type="ECO:0000256" key="1">
    <source>
        <dbReference type="ARBA" id="ARBA00004141"/>
    </source>
</evidence>
<dbReference type="GO" id="GO:0005351">
    <property type="term" value="F:carbohydrate:proton symporter activity"/>
    <property type="evidence" value="ECO:0007669"/>
    <property type="project" value="TreeGrafter"/>
</dbReference>
<dbReference type="InterPro" id="IPR005829">
    <property type="entry name" value="Sugar_transporter_CS"/>
</dbReference>
<comment type="caution">
    <text evidence="8">The sequence shown here is derived from an EMBL/GenBank/DDBJ whole genome shotgun (WGS) entry which is preliminary data.</text>
</comment>
<sequence length="536" mass="58372">MALRVRLPQRNAGDNGTTWGSVLMAVPVAWVDKTRLDNQRRNLTGRKYRTLVTVVCGCAFSLFGYDQALYGGVASGNAFLKQFNHPNATLTGQIAALYDIGCLIGCLLGGSTITVIGAIIQTASMNVGMLIAGRVVGGIGNGMNTAVVPVYHAETSLSASRGRAVVGELLVNNLGWLTAQFLTLGFSFTVGDVQWRFPTAFQIVFLLPIFFIIPVLPDSPRWLASNQRFDEASTVLSRILDESPLSPSFAAQMQGIREVALLETSARKTKASDLWNDPGRNFFRLCLACSVQLMAQTGGINILAYYIVIIFETQLGLSSTISRALAACAGFGLVLSNLTSSTVIEKWGRRRLLLLGSAGQCMCFLVSGVVLATGGTATWSGIVVVVMVYLFFIVFAFAWQAIPFLYPAEILSLKYRARYYGLANACNWTVNYAIVLVTPIGIENIGWRFYLVFATFNFVNGLIVYFFFVETAGSSLEELDLFFLGSGNESIKEPPFLKLEKTRVVQVSAASFHDSVSSKRGLEDKSMPTTAQLEHV</sequence>
<evidence type="ECO:0000256" key="5">
    <source>
        <dbReference type="ARBA" id="ARBA00023136"/>
    </source>
</evidence>
<feature type="transmembrane region" description="Helical" evidence="6">
    <location>
        <begin position="448"/>
        <end position="468"/>
    </location>
</feature>
<dbReference type="Proteomes" id="UP001194746">
    <property type="component" value="Unassembled WGS sequence"/>
</dbReference>
<organism evidence="8 9">
    <name type="scientific">Aspergillus nanangensis</name>
    <dbReference type="NCBI Taxonomy" id="2582783"/>
    <lineage>
        <taxon>Eukaryota</taxon>
        <taxon>Fungi</taxon>
        <taxon>Dikarya</taxon>
        <taxon>Ascomycota</taxon>
        <taxon>Pezizomycotina</taxon>
        <taxon>Eurotiomycetes</taxon>
        <taxon>Eurotiomycetidae</taxon>
        <taxon>Eurotiales</taxon>
        <taxon>Aspergillaceae</taxon>
        <taxon>Aspergillus</taxon>
        <taxon>Aspergillus subgen. Circumdati</taxon>
    </lineage>
</organism>
<feature type="domain" description="Major facilitator superfamily (MFS) profile" evidence="7">
    <location>
        <begin position="18"/>
        <end position="472"/>
    </location>
</feature>
<keyword evidence="5 6" id="KW-0472">Membrane</keyword>
<feature type="transmembrane region" description="Helical" evidence="6">
    <location>
        <begin position="48"/>
        <end position="65"/>
    </location>
</feature>
<dbReference type="PROSITE" id="PS00216">
    <property type="entry name" value="SUGAR_TRANSPORT_1"/>
    <property type="match status" value="1"/>
</dbReference>
<comment type="similarity">
    <text evidence="2">Belongs to the major facilitator superfamily. Sugar transporter (TC 2.A.1.1) family.</text>
</comment>
<dbReference type="AlphaFoldDB" id="A0AAD4CB62"/>
<feature type="transmembrane region" description="Helical" evidence="6">
    <location>
        <begin position="320"/>
        <end position="340"/>
    </location>
</feature>
<evidence type="ECO:0000256" key="2">
    <source>
        <dbReference type="ARBA" id="ARBA00010992"/>
    </source>
</evidence>
<feature type="transmembrane region" description="Helical" evidence="6">
    <location>
        <begin position="195"/>
        <end position="216"/>
    </location>
</feature>
<dbReference type="InterPro" id="IPR036259">
    <property type="entry name" value="MFS_trans_sf"/>
</dbReference>
<reference evidence="8" key="1">
    <citation type="journal article" date="2019" name="Beilstein J. Org. Chem.">
        <title>Nanangenines: drimane sesquiterpenoids as the dominant metabolite cohort of a novel Australian fungus, Aspergillus nanangensis.</title>
        <authorList>
            <person name="Lacey H.J."/>
            <person name="Gilchrist C.L.M."/>
            <person name="Crombie A."/>
            <person name="Kalaitzis J.A."/>
            <person name="Vuong D."/>
            <person name="Rutledge P.J."/>
            <person name="Turner P."/>
            <person name="Pitt J.I."/>
            <person name="Lacey E."/>
            <person name="Chooi Y.H."/>
            <person name="Piggott A.M."/>
        </authorList>
    </citation>
    <scope>NUCLEOTIDE SEQUENCE</scope>
    <source>
        <strain evidence="8">MST-FP2251</strain>
    </source>
</reference>
<dbReference type="Pfam" id="PF00083">
    <property type="entry name" value="Sugar_tr"/>
    <property type="match status" value="1"/>
</dbReference>
<feature type="transmembrane region" description="Helical" evidence="6">
    <location>
        <begin position="282"/>
        <end position="308"/>
    </location>
</feature>
<dbReference type="InterPro" id="IPR050360">
    <property type="entry name" value="MFS_Sugar_Transporters"/>
</dbReference>
<accession>A0AAD4CB62</accession>
<feature type="transmembrane region" description="Helical" evidence="6">
    <location>
        <begin position="419"/>
        <end position="442"/>
    </location>
</feature>
<feature type="transmembrane region" description="Helical" evidence="6">
    <location>
        <begin position="169"/>
        <end position="189"/>
    </location>
</feature>
<evidence type="ECO:0000256" key="6">
    <source>
        <dbReference type="SAM" id="Phobius"/>
    </source>
</evidence>
<dbReference type="InterPro" id="IPR020846">
    <property type="entry name" value="MFS_dom"/>
</dbReference>
<dbReference type="EMBL" id="VCAU01000188">
    <property type="protein sequence ID" value="KAF9883072.1"/>
    <property type="molecule type" value="Genomic_DNA"/>
</dbReference>
<evidence type="ECO:0000313" key="8">
    <source>
        <dbReference type="EMBL" id="KAF9883072.1"/>
    </source>
</evidence>
<evidence type="ECO:0000256" key="3">
    <source>
        <dbReference type="ARBA" id="ARBA00022692"/>
    </source>
</evidence>
<protein>
    <recommendedName>
        <fullName evidence="7">Major facilitator superfamily (MFS) profile domain-containing protein</fullName>
    </recommendedName>
</protein>
<feature type="transmembrane region" description="Helical" evidence="6">
    <location>
        <begin position="379"/>
        <end position="399"/>
    </location>
</feature>
<keyword evidence="3 6" id="KW-0812">Transmembrane</keyword>
<keyword evidence="4 6" id="KW-1133">Transmembrane helix</keyword>
<reference evidence="8" key="2">
    <citation type="submission" date="2020-02" db="EMBL/GenBank/DDBJ databases">
        <authorList>
            <person name="Gilchrist C.L.M."/>
            <person name="Chooi Y.-H."/>
        </authorList>
    </citation>
    <scope>NUCLEOTIDE SEQUENCE</scope>
    <source>
        <strain evidence="8">MST-FP2251</strain>
    </source>
</reference>
<dbReference type="GO" id="GO:0016020">
    <property type="term" value="C:membrane"/>
    <property type="evidence" value="ECO:0007669"/>
    <property type="project" value="UniProtKB-SubCell"/>
</dbReference>
<comment type="subcellular location">
    <subcellularLocation>
        <location evidence="1">Membrane</location>
        <topology evidence="1">Multi-pass membrane protein</topology>
    </subcellularLocation>
</comment>
<dbReference type="PANTHER" id="PTHR48022">
    <property type="entry name" value="PLASTIDIC GLUCOSE TRANSPORTER 4"/>
    <property type="match status" value="1"/>
</dbReference>
<dbReference type="InterPro" id="IPR005828">
    <property type="entry name" value="MFS_sugar_transport-like"/>
</dbReference>